<dbReference type="InterPro" id="IPR012312">
    <property type="entry name" value="Hemerythrin-like"/>
</dbReference>
<dbReference type="EMBL" id="LFML01000102">
    <property type="protein sequence ID" value="KMO95347.1"/>
    <property type="molecule type" value="Genomic_DNA"/>
</dbReference>
<keyword evidence="3" id="KW-1185">Reference proteome</keyword>
<dbReference type="STRING" id="66430.ACS04_24125"/>
<dbReference type="Pfam" id="PF01814">
    <property type="entry name" value="Hemerythrin"/>
    <property type="match status" value="1"/>
</dbReference>
<dbReference type="OrthoDB" id="9793637at2"/>
<evidence type="ECO:0000259" key="1">
    <source>
        <dbReference type="Pfam" id="PF01814"/>
    </source>
</evidence>
<dbReference type="PATRIC" id="fig|66430.4.peg.307"/>
<accession>A0A0J6XM67</accession>
<gene>
    <name evidence="2" type="ORF">ACS04_24125</name>
</gene>
<name>A0A0J6XM67_9ACTN</name>
<evidence type="ECO:0000313" key="2">
    <source>
        <dbReference type="EMBL" id="KMO95347.1"/>
    </source>
</evidence>
<organism evidence="2 3">
    <name type="scientific">Streptomyces roseus</name>
    <dbReference type="NCBI Taxonomy" id="66430"/>
    <lineage>
        <taxon>Bacteria</taxon>
        <taxon>Bacillati</taxon>
        <taxon>Actinomycetota</taxon>
        <taxon>Actinomycetes</taxon>
        <taxon>Kitasatosporales</taxon>
        <taxon>Streptomycetaceae</taxon>
        <taxon>Streptomyces</taxon>
    </lineage>
</organism>
<dbReference type="RefSeq" id="WP_048478814.1">
    <property type="nucleotide sequence ID" value="NZ_JBIRUD010000001.1"/>
</dbReference>
<protein>
    <submittedName>
        <fullName evidence="2">Hemerythrin</fullName>
    </submittedName>
</protein>
<dbReference type="AlphaFoldDB" id="A0A0J6XM67"/>
<proteinExistence type="predicted"/>
<reference evidence="2 3" key="1">
    <citation type="submission" date="2015-06" db="EMBL/GenBank/DDBJ databases">
        <title>Recapitulation of the evolution of biosynthetic gene clusters reveals hidden chemical diversity on bacterial genomes.</title>
        <authorList>
            <person name="Cruz-Morales P."/>
            <person name="Martinez-Guerrero C."/>
            <person name="Morales-Escalante M.A."/>
            <person name="Yanez-Guerra L.A."/>
            <person name="Kopp J.F."/>
            <person name="Feldmann J."/>
            <person name="Ramos-Aboites H.E."/>
            <person name="Barona-Gomez F."/>
        </authorList>
    </citation>
    <scope>NUCLEOTIDE SEQUENCE [LARGE SCALE GENOMIC DNA]</scope>
    <source>
        <strain evidence="2 3">ATCC 31245</strain>
    </source>
</reference>
<feature type="domain" description="Hemerythrin-like" evidence="1">
    <location>
        <begin position="7"/>
        <end position="124"/>
    </location>
</feature>
<dbReference type="Gene3D" id="1.20.120.520">
    <property type="entry name" value="nmb1532 protein domain like"/>
    <property type="match status" value="1"/>
</dbReference>
<dbReference type="CDD" id="cd12108">
    <property type="entry name" value="Hr-like"/>
    <property type="match status" value="1"/>
</dbReference>
<evidence type="ECO:0000313" key="3">
    <source>
        <dbReference type="Proteomes" id="UP000035932"/>
    </source>
</evidence>
<sequence>MGRAGDIIAELTVDHREVDALFDRIEHTTPAGERQKAAEQLTIELVRHSVAEEEHLYPVIREHFPDGELIADKELADHARVEKLLKDLEGLDAAGPEFDRLIAALKTEVTAHVHDEEQNLFPRLRHACSQEDLEKLGDRVRRAKRFAPTRPHPGALPSQPHHRLLTAGTGLVDRARDFLSGRGR</sequence>
<comment type="caution">
    <text evidence="2">The sequence shown here is derived from an EMBL/GenBank/DDBJ whole genome shotgun (WGS) entry which is preliminary data.</text>
</comment>
<dbReference type="Proteomes" id="UP000035932">
    <property type="component" value="Unassembled WGS sequence"/>
</dbReference>
<dbReference type="PANTHER" id="PTHR35585:SF1">
    <property type="entry name" value="HHE DOMAIN PROTEIN (AFU_ORTHOLOGUE AFUA_4G00730)"/>
    <property type="match status" value="1"/>
</dbReference>
<dbReference type="PANTHER" id="PTHR35585">
    <property type="entry name" value="HHE DOMAIN PROTEIN (AFU_ORTHOLOGUE AFUA_4G00730)"/>
    <property type="match status" value="1"/>
</dbReference>